<evidence type="ECO:0000256" key="11">
    <source>
        <dbReference type="ARBA" id="ARBA00022989"/>
    </source>
</evidence>
<organism evidence="15 16">
    <name type="scientific">Papaver somniferum</name>
    <name type="common">Opium poppy</name>
    <dbReference type="NCBI Taxonomy" id="3469"/>
    <lineage>
        <taxon>Eukaryota</taxon>
        <taxon>Viridiplantae</taxon>
        <taxon>Streptophyta</taxon>
        <taxon>Embryophyta</taxon>
        <taxon>Tracheophyta</taxon>
        <taxon>Spermatophyta</taxon>
        <taxon>Magnoliopsida</taxon>
        <taxon>Ranunculales</taxon>
        <taxon>Papaveraceae</taxon>
        <taxon>Papaveroideae</taxon>
        <taxon>Papaver</taxon>
    </lineage>
</organism>
<keyword evidence="7" id="KW-0479">Metal-binding</keyword>
<keyword evidence="11 13" id="KW-1133">Transmembrane helix</keyword>
<evidence type="ECO:0000256" key="10">
    <source>
        <dbReference type="ARBA" id="ARBA00022833"/>
    </source>
</evidence>
<dbReference type="Gene3D" id="3.30.40.10">
    <property type="entry name" value="Zinc/RING finger domain, C3HC4 (zinc finger)"/>
    <property type="match status" value="1"/>
</dbReference>
<comment type="catalytic activity">
    <reaction evidence="1">
        <text>S-ubiquitinyl-[E2 ubiquitin-conjugating enzyme]-L-cysteine + [acceptor protein]-L-lysine = [E2 ubiquitin-conjugating enzyme]-L-cysteine + N(6)-ubiquitinyl-[acceptor protein]-L-lysine.</text>
        <dbReference type="EC" id="2.3.2.27"/>
    </reaction>
</comment>
<feature type="transmembrane region" description="Helical" evidence="13">
    <location>
        <begin position="850"/>
        <end position="869"/>
    </location>
</feature>
<dbReference type="SUPFAM" id="SSF57850">
    <property type="entry name" value="RING/U-box"/>
    <property type="match status" value="1"/>
</dbReference>
<evidence type="ECO:0000256" key="5">
    <source>
        <dbReference type="ARBA" id="ARBA00022679"/>
    </source>
</evidence>
<reference evidence="15 16" key="1">
    <citation type="journal article" date="2018" name="Science">
        <title>The opium poppy genome and morphinan production.</title>
        <authorList>
            <person name="Guo L."/>
            <person name="Winzer T."/>
            <person name="Yang X."/>
            <person name="Li Y."/>
            <person name="Ning Z."/>
            <person name="He Z."/>
            <person name="Teodor R."/>
            <person name="Lu Y."/>
            <person name="Bowser T.A."/>
            <person name="Graham I.A."/>
            <person name="Ye K."/>
        </authorList>
    </citation>
    <scope>NUCLEOTIDE SEQUENCE [LARGE SCALE GENOMIC DNA]</scope>
    <source>
        <strain evidence="16">cv. HN1</strain>
        <tissue evidence="15">Leaves</tissue>
    </source>
</reference>
<dbReference type="SMART" id="SM00744">
    <property type="entry name" value="RINGv"/>
    <property type="match status" value="1"/>
</dbReference>
<dbReference type="InterPro" id="IPR011016">
    <property type="entry name" value="Znf_RING-CH"/>
</dbReference>
<evidence type="ECO:0000256" key="1">
    <source>
        <dbReference type="ARBA" id="ARBA00000900"/>
    </source>
</evidence>
<evidence type="ECO:0000313" key="16">
    <source>
        <dbReference type="Proteomes" id="UP000316621"/>
    </source>
</evidence>
<feature type="transmembrane region" description="Helical" evidence="13">
    <location>
        <begin position="492"/>
        <end position="511"/>
    </location>
</feature>
<evidence type="ECO:0000256" key="2">
    <source>
        <dbReference type="ARBA" id="ARBA00004141"/>
    </source>
</evidence>
<sequence length="917" mass="105177">MVGETGFPRRTGRDSGVKERVKMETKEIMNMKENQEIEEDEEKICRICHSPGDSENPLQYPCACSGSMKFVHPECLLQWMKQRVTFECEPFYSSELVLWFLQVCKHKFSVCRVYAENTPTRLPLREFVGGIAMKACHVLHICVMFLVSVFYLLFMVPLLIIWICRLYFVRSLSEVYELLVHSHMSPSTLMMDWLYGIGFLLVEMMVMVLCGYTLHLVFTYDVPLRRICINLATNLRNFLITLGVLIFVPFSLGRIVLHCLSWFFFAALSIFMPFTKSAVNIENNSLKNALHAFTNVTTEIQNDGLLLCVVEVVAESLAANSIGQGGTSSSVGKPRLVNRSPFLYNVVTLATGYMVVAPLVFVFFDIPIRTVASQIRYYLKKFLTTMNYSFFLLIHLGVLPLVYGWWLDICTIAMFGKSISDRVEFFSKFPLVSSSMHWTTGIIYMSQIRISMSLLQRALHKEVQYLFQDLADPISKILHVVTDDVQVQARQFLFSIAVNGILIVSLIYLPVVLAMQLTPTIFPLHIFASDPFTKIPVVMLVLQLCLPYTIELRETVAALLHQWVTSVCCVLGLSGFLCSRPEDIGRKENVEVERQQDRQHSMMDSLLLKIQTKIFLPHRILMGKHAFEFRVVLLVVLAWITLLLLSTSLIIVCLPLGRVLFSSISNLPITHGIKCNDIYAFFIGNFSIWTSFTGEQGKHICGSAISASCYALSLRVVFYYHFGVFWFQIIVIPVLIGLLFELSVMVPIPALVVEAPVLLLRQDWVVGFLFFKLWRTLVLLNHRIVLMDESWRFKFERVRENDFLKLPRRWMLQEILIPIVMNLLLSLCLLYVLTRWIVPLLWFLLTVNSTVYRFTWVACVTIVVLFSCAQRFNGWITKLHNSIRDDRYSGLGLQNFGEAATESENEIGRWLAESHGL</sequence>
<dbReference type="PANTHER" id="PTHR13145:SF0">
    <property type="entry name" value="E3 UBIQUITIN-PROTEIN LIGASE MARCHF6"/>
    <property type="match status" value="1"/>
</dbReference>
<feature type="transmembrane region" description="Helical" evidence="13">
    <location>
        <begin position="141"/>
        <end position="168"/>
    </location>
</feature>
<feature type="transmembrane region" description="Helical" evidence="13">
    <location>
        <begin position="342"/>
        <end position="364"/>
    </location>
</feature>
<comment type="pathway">
    <text evidence="3">Protein modification; protein ubiquitination.</text>
</comment>
<evidence type="ECO:0000256" key="3">
    <source>
        <dbReference type="ARBA" id="ARBA00004906"/>
    </source>
</evidence>
<accession>A0A4Y7IAN3</accession>
<gene>
    <name evidence="15" type="ORF">C5167_038056</name>
</gene>
<name>A0A4Y7IAN3_PAPSO</name>
<evidence type="ECO:0000259" key="14">
    <source>
        <dbReference type="PROSITE" id="PS51292"/>
    </source>
</evidence>
<evidence type="ECO:0000256" key="7">
    <source>
        <dbReference type="ARBA" id="ARBA00022723"/>
    </source>
</evidence>
<feature type="transmembrane region" description="Helical" evidence="13">
    <location>
        <begin position="631"/>
        <end position="657"/>
    </location>
</feature>
<feature type="transmembrane region" description="Helical" evidence="13">
    <location>
        <begin position="238"/>
        <end position="265"/>
    </location>
</feature>
<dbReference type="GO" id="GO:0036503">
    <property type="term" value="P:ERAD pathway"/>
    <property type="evidence" value="ECO:0007669"/>
    <property type="project" value="TreeGrafter"/>
</dbReference>
<feature type="transmembrane region" description="Helical" evidence="13">
    <location>
        <begin position="193"/>
        <end position="218"/>
    </location>
</feature>
<evidence type="ECO:0000256" key="4">
    <source>
        <dbReference type="ARBA" id="ARBA00012483"/>
    </source>
</evidence>
<feature type="transmembrane region" description="Helical" evidence="13">
    <location>
        <begin position="815"/>
        <end position="838"/>
    </location>
</feature>
<comment type="subcellular location">
    <subcellularLocation>
        <location evidence="2">Membrane</location>
        <topology evidence="2">Multi-pass membrane protein</topology>
    </subcellularLocation>
</comment>
<keyword evidence="12 13" id="KW-0472">Membrane</keyword>
<dbReference type="GO" id="GO:0061630">
    <property type="term" value="F:ubiquitin protein ligase activity"/>
    <property type="evidence" value="ECO:0007669"/>
    <property type="project" value="UniProtKB-EC"/>
</dbReference>
<dbReference type="STRING" id="3469.A0A4Y7IAN3"/>
<keyword evidence="10" id="KW-0862">Zinc</keyword>
<keyword evidence="6 13" id="KW-0812">Transmembrane</keyword>
<dbReference type="Pfam" id="PF23113">
    <property type="entry name" value="MARCHF6_C"/>
    <property type="match status" value="1"/>
</dbReference>
<proteinExistence type="predicted"/>
<dbReference type="EMBL" id="CM010715">
    <property type="protein sequence ID" value="RZC45096.1"/>
    <property type="molecule type" value="Genomic_DNA"/>
</dbReference>
<feature type="transmembrane region" description="Helical" evidence="13">
    <location>
        <begin position="718"/>
        <end position="740"/>
    </location>
</feature>
<keyword evidence="8" id="KW-0863">Zinc-finger</keyword>
<evidence type="ECO:0000256" key="8">
    <source>
        <dbReference type="ARBA" id="ARBA00022771"/>
    </source>
</evidence>
<feature type="domain" description="RING-CH-type" evidence="14">
    <location>
        <begin position="37"/>
        <end position="111"/>
    </location>
</feature>
<dbReference type="InterPro" id="IPR056521">
    <property type="entry name" value="MARCHF6-like_C"/>
</dbReference>
<dbReference type="GO" id="GO:0008270">
    <property type="term" value="F:zinc ion binding"/>
    <property type="evidence" value="ECO:0007669"/>
    <property type="project" value="UniProtKB-KW"/>
</dbReference>
<dbReference type="Gramene" id="RZC45096">
    <property type="protein sequence ID" value="RZC45096"/>
    <property type="gene ID" value="C5167_038056"/>
</dbReference>
<keyword evidence="5" id="KW-0808">Transferase</keyword>
<dbReference type="PANTHER" id="PTHR13145">
    <property type="entry name" value="SSM4 PROTEIN"/>
    <property type="match status" value="1"/>
</dbReference>
<feature type="transmembrane region" description="Helical" evidence="13">
    <location>
        <begin position="385"/>
        <end position="406"/>
    </location>
</feature>
<dbReference type="AlphaFoldDB" id="A0A4Y7IAN3"/>
<dbReference type="Pfam" id="PF12906">
    <property type="entry name" value="RINGv"/>
    <property type="match status" value="1"/>
</dbReference>
<protein>
    <recommendedName>
        <fullName evidence="4">RING-type E3 ubiquitin transferase</fullName>
        <ecNumber evidence="4">2.3.2.27</ecNumber>
    </recommendedName>
</protein>
<evidence type="ECO:0000256" key="9">
    <source>
        <dbReference type="ARBA" id="ARBA00022786"/>
    </source>
</evidence>
<keyword evidence="9" id="KW-0833">Ubl conjugation pathway</keyword>
<dbReference type="PROSITE" id="PS51292">
    <property type="entry name" value="ZF_RING_CH"/>
    <property type="match status" value="1"/>
</dbReference>
<evidence type="ECO:0000256" key="6">
    <source>
        <dbReference type="ARBA" id="ARBA00022692"/>
    </source>
</evidence>
<dbReference type="InterPro" id="IPR013083">
    <property type="entry name" value="Znf_RING/FYVE/PHD"/>
</dbReference>
<evidence type="ECO:0000256" key="13">
    <source>
        <dbReference type="SAM" id="Phobius"/>
    </source>
</evidence>
<evidence type="ECO:0000256" key="12">
    <source>
        <dbReference type="ARBA" id="ARBA00023136"/>
    </source>
</evidence>
<keyword evidence="16" id="KW-1185">Reference proteome</keyword>
<dbReference type="GO" id="GO:0005789">
    <property type="term" value="C:endoplasmic reticulum membrane"/>
    <property type="evidence" value="ECO:0007669"/>
    <property type="project" value="TreeGrafter"/>
</dbReference>
<dbReference type="EC" id="2.3.2.27" evidence="4"/>
<evidence type="ECO:0000313" key="15">
    <source>
        <dbReference type="EMBL" id="RZC45096.1"/>
    </source>
</evidence>
<dbReference type="Proteomes" id="UP000316621">
    <property type="component" value="Chromosome 1"/>
</dbReference>